<dbReference type="AlphaFoldDB" id="A0A6G1EWI5"/>
<comment type="caution">
    <text evidence="2">The sequence shown here is derived from an EMBL/GenBank/DDBJ whole genome shotgun (WGS) entry which is preliminary data.</text>
</comment>
<gene>
    <name evidence="2" type="ORF">E2562_011112</name>
</gene>
<feature type="region of interest" description="Disordered" evidence="1">
    <location>
        <begin position="42"/>
        <end position="105"/>
    </location>
</feature>
<reference evidence="2 3" key="1">
    <citation type="submission" date="2019-11" db="EMBL/GenBank/DDBJ databases">
        <title>Whole genome sequence of Oryza granulata.</title>
        <authorList>
            <person name="Li W."/>
        </authorList>
    </citation>
    <scope>NUCLEOTIDE SEQUENCE [LARGE SCALE GENOMIC DNA]</scope>
    <source>
        <strain evidence="3">cv. Menghai</strain>
        <tissue evidence="2">Leaf</tissue>
    </source>
</reference>
<proteinExistence type="predicted"/>
<dbReference type="EMBL" id="SPHZ02000002">
    <property type="protein sequence ID" value="KAF0929028.1"/>
    <property type="molecule type" value="Genomic_DNA"/>
</dbReference>
<feature type="compositionally biased region" description="Polar residues" evidence="1">
    <location>
        <begin position="55"/>
        <end position="64"/>
    </location>
</feature>
<dbReference type="Proteomes" id="UP000479710">
    <property type="component" value="Unassembled WGS sequence"/>
</dbReference>
<evidence type="ECO:0000256" key="1">
    <source>
        <dbReference type="SAM" id="MobiDB-lite"/>
    </source>
</evidence>
<protein>
    <submittedName>
        <fullName evidence="2">Uncharacterized protein</fullName>
    </submittedName>
</protein>
<organism evidence="2 3">
    <name type="scientific">Oryza meyeriana var. granulata</name>
    <dbReference type="NCBI Taxonomy" id="110450"/>
    <lineage>
        <taxon>Eukaryota</taxon>
        <taxon>Viridiplantae</taxon>
        <taxon>Streptophyta</taxon>
        <taxon>Embryophyta</taxon>
        <taxon>Tracheophyta</taxon>
        <taxon>Spermatophyta</taxon>
        <taxon>Magnoliopsida</taxon>
        <taxon>Liliopsida</taxon>
        <taxon>Poales</taxon>
        <taxon>Poaceae</taxon>
        <taxon>BOP clade</taxon>
        <taxon>Oryzoideae</taxon>
        <taxon>Oryzeae</taxon>
        <taxon>Oryzinae</taxon>
        <taxon>Oryza</taxon>
        <taxon>Oryza meyeriana</taxon>
    </lineage>
</organism>
<evidence type="ECO:0000313" key="3">
    <source>
        <dbReference type="Proteomes" id="UP000479710"/>
    </source>
</evidence>
<keyword evidence="3" id="KW-1185">Reference proteome</keyword>
<accession>A0A6G1EWI5</accession>
<evidence type="ECO:0000313" key="2">
    <source>
        <dbReference type="EMBL" id="KAF0929028.1"/>
    </source>
</evidence>
<sequence length="105" mass="11222">MTNSLNEILRFETYGLARRQEEGDAGLLKLLAGIRPSPVGVLTGQLMGPPRRGARSTSLATPGDQSREQARRGPPSAGHRRPLQALIEGDHGGEVSRMARGAELP</sequence>
<name>A0A6G1EWI5_9ORYZ</name>